<keyword evidence="2" id="KW-0732">Signal</keyword>
<dbReference type="InterPro" id="IPR000914">
    <property type="entry name" value="SBP_5_dom"/>
</dbReference>
<dbReference type="InterPro" id="IPR039424">
    <property type="entry name" value="SBP_5"/>
</dbReference>
<dbReference type="GO" id="GO:0043190">
    <property type="term" value="C:ATP-binding cassette (ABC) transporter complex"/>
    <property type="evidence" value="ECO:0007669"/>
    <property type="project" value="InterPro"/>
</dbReference>
<feature type="region of interest" description="Disordered" evidence="1">
    <location>
        <begin position="27"/>
        <end position="56"/>
    </location>
</feature>
<dbReference type="EMBL" id="RDBM01000001">
    <property type="protein sequence ID" value="TXS34417.1"/>
    <property type="molecule type" value="Genomic_DNA"/>
</dbReference>
<dbReference type="PIRSF" id="PIRSF002741">
    <property type="entry name" value="MppA"/>
    <property type="match status" value="1"/>
</dbReference>
<gene>
    <name evidence="4" type="ORF">EAO74_00035</name>
</gene>
<dbReference type="CDD" id="cd08509">
    <property type="entry name" value="PBP2_TmCBP_oligosaccharides_like"/>
    <property type="match status" value="1"/>
</dbReference>
<reference evidence="4" key="1">
    <citation type="submission" date="2018-10" db="EMBL/GenBank/DDBJ databases">
        <authorList>
            <person name="Hariharan J."/>
            <person name="Choudoir M.J."/>
            <person name="Diebold P."/>
            <person name="Panke-Buisse K."/>
            <person name="Campbell A.N."/>
            <person name="Buckley D.H."/>
        </authorList>
    </citation>
    <scope>NUCLEOTIDE SEQUENCE</scope>
    <source>
        <strain evidence="4">Gb1</strain>
    </source>
</reference>
<sequence length="577" mass="63346">MGTRTRLRVTTALAVFTLAATACTGGGSGAGGTGGTAGKGGSLPRNETLYTTGTQWGPPANYNPLRNWDHATGTKGLVYETLFHFDPDKGELTPWLAESGSWTDGTTYEVKLRQGITWADGKPLTAKDVAYSYGLGKIEASAFHSLWSWLSDAKAVDDTTVRFTFKEARYQEWDYTLYGQPVVPEHIWGSRTDEDVLNGANDKPVGTGAYKLRSKTQDRVVWERRDDWWGTKALSMTPAPRYIVDVSNPSNEVVIGQLGQGQLDLSNNFLPGASSLIKSKKVVSYYDKAPYMLSANTAWLVPNTTKKPMDDAAFRRALAASVDTGKIVKGVYGDLVKPASPTGLLPQWEQYEDKALIAEKGFTHDPAAAKKELADAGYKDTNGDGFVENKDGSALSLKLAVPSGWTDWMEAAKVIAAGAKDAGIKVTTEFPDQNALNERRGKGDFDLVINNERQLSNTPWTYYDYIFQLPVQKQQNTVNFGRYENEEAWKLVQELGGVKTDDTAGMKAAVSKIQDIQLTEMPLIPLWYNGLWSQSTTGTWTNWPSDAEGAPKAAPALWRNWLEMGGFETLTQLKPAK</sequence>
<evidence type="ECO:0000259" key="3">
    <source>
        <dbReference type="Pfam" id="PF00496"/>
    </source>
</evidence>
<feature type="signal peptide" evidence="2">
    <location>
        <begin position="1"/>
        <end position="22"/>
    </location>
</feature>
<dbReference type="SUPFAM" id="SSF53850">
    <property type="entry name" value="Periplasmic binding protein-like II"/>
    <property type="match status" value="1"/>
</dbReference>
<accession>A0A652LF73</accession>
<feature type="chain" id="PRO_5038721977" evidence="2">
    <location>
        <begin position="23"/>
        <end position="577"/>
    </location>
</feature>
<dbReference type="GO" id="GO:1904680">
    <property type="term" value="F:peptide transmembrane transporter activity"/>
    <property type="evidence" value="ECO:0007669"/>
    <property type="project" value="TreeGrafter"/>
</dbReference>
<proteinExistence type="predicted"/>
<feature type="domain" description="Solute-binding protein family 5" evidence="3">
    <location>
        <begin position="91"/>
        <end position="467"/>
    </location>
</feature>
<dbReference type="Gene3D" id="3.40.190.10">
    <property type="entry name" value="Periplasmic binding protein-like II"/>
    <property type="match status" value="1"/>
</dbReference>
<dbReference type="Pfam" id="PF00496">
    <property type="entry name" value="SBP_bac_5"/>
    <property type="match status" value="1"/>
</dbReference>
<dbReference type="PROSITE" id="PS51257">
    <property type="entry name" value="PROKAR_LIPOPROTEIN"/>
    <property type="match status" value="1"/>
</dbReference>
<feature type="compositionally biased region" description="Gly residues" evidence="1">
    <location>
        <begin position="27"/>
        <end position="41"/>
    </location>
</feature>
<comment type="caution">
    <text evidence="4">The sequence shown here is derived from an EMBL/GenBank/DDBJ whole genome shotgun (WGS) entry which is preliminary data.</text>
</comment>
<dbReference type="GO" id="GO:0015833">
    <property type="term" value="P:peptide transport"/>
    <property type="evidence" value="ECO:0007669"/>
    <property type="project" value="TreeGrafter"/>
</dbReference>
<dbReference type="PANTHER" id="PTHR30290:SF82">
    <property type="entry name" value="ABC-TYPE DIPEPTIDE_OLIGOPEPTIDE TRANSPORT SYSTEM, PERIPLASMIC COMPONENT"/>
    <property type="match status" value="1"/>
</dbReference>
<dbReference type="Gene3D" id="3.10.105.10">
    <property type="entry name" value="Dipeptide-binding Protein, Domain 3"/>
    <property type="match status" value="1"/>
</dbReference>
<evidence type="ECO:0000256" key="2">
    <source>
        <dbReference type="SAM" id="SignalP"/>
    </source>
</evidence>
<dbReference type="InterPro" id="IPR030678">
    <property type="entry name" value="Peptide/Ni-bd"/>
</dbReference>
<organism evidence="4">
    <name type="scientific">Streptomyces sp. gb1(2016)</name>
    <dbReference type="NCBI Taxonomy" id="1828321"/>
    <lineage>
        <taxon>Bacteria</taxon>
        <taxon>Bacillati</taxon>
        <taxon>Actinomycetota</taxon>
        <taxon>Actinomycetes</taxon>
        <taxon>Kitasatosporales</taxon>
        <taxon>Streptomycetaceae</taxon>
        <taxon>Streptomyces</taxon>
    </lineage>
</organism>
<dbReference type="GO" id="GO:0042597">
    <property type="term" value="C:periplasmic space"/>
    <property type="evidence" value="ECO:0007669"/>
    <property type="project" value="UniProtKB-ARBA"/>
</dbReference>
<dbReference type="PANTHER" id="PTHR30290">
    <property type="entry name" value="PERIPLASMIC BINDING COMPONENT OF ABC TRANSPORTER"/>
    <property type="match status" value="1"/>
</dbReference>
<evidence type="ECO:0000313" key="4">
    <source>
        <dbReference type="EMBL" id="TXS34417.1"/>
    </source>
</evidence>
<name>A0A652LF73_9ACTN</name>
<evidence type="ECO:0000256" key="1">
    <source>
        <dbReference type="SAM" id="MobiDB-lite"/>
    </source>
</evidence>
<dbReference type="Gene3D" id="3.90.76.10">
    <property type="entry name" value="Dipeptide-binding Protein, Domain 1"/>
    <property type="match status" value="1"/>
</dbReference>
<dbReference type="AlphaFoldDB" id="A0A652LF73"/>
<dbReference type="RefSeq" id="WP_147982221.1">
    <property type="nucleotide sequence ID" value="NZ_RDBM01000001.1"/>
</dbReference>
<protein>
    <submittedName>
        <fullName evidence="4">ABC transporter substrate-binding protein</fullName>
    </submittedName>
</protein>